<evidence type="ECO:0000313" key="2">
    <source>
        <dbReference type="Proteomes" id="UP000515237"/>
    </source>
</evidence>
<organism evidence="1 2">
    <name type="scientific">Adhaeribacter swui</name>
    <dbReference type="NCBI Taxonomy" id="2086471"/>
    <lineage>
        <taxon>Bacteria</taxon>
        <taxon>Pseudomonadati</taxon>
        <taxon>Bacteroidota</taxon>
        <taxon>Cytophagia</taxon>
        <taxon>Cytophagales</taxon>
        <taxon>Hymenobacteraceae</taxon>
        <taxon>Adhaeribacter</taxon>
    </lineage>
</organism>
<dbReference type="Proteomes" id="UP000515237">
    <property type="component" value="Chromosome"/>
</dbReference>
<gene>
    <name evidence="1" type="ORF">HUW51_10140</name>
</gene>
<reference evidence="1 2" key="1">
    <citation type="journal article" date="2018" name="Int. J. Syst. Evol. Microbiol.">
        <title>Adhaeribacter swui sp. nov., isolated from wet mud.</title>
        <authorList>
            <person name="Kim D.U."/>
            <person name="Kim K.W."/>
            <person name="Kang M.S."/>
            <person name="Kim J.Y."/>
            <person name="Jang J.H."/>
            <person name="Kim M.K."/>
        </authorList>
    </citation>
    <scope>NUCLEOTIDE SEQUENCE [LARGE SCALE GENOMIC DNA]</scope>
    <source>
        <strain evidence="1 2">KCTC 52873</strain>
    </source>
</reference>
<keyword evidence="2" id="KW-1185">Reference proteome</keyword>
<evidence type="ECO:0000313" key="1">
    <source>
        <dbReference type="EMBL" id="QNF33071.1"/>
    </source>
</evidence>
<protein>
    <recommendedName>
        <fullName evidence="3">XRE family transcriptional regulator</fullName>
    </recommendedName>
</protein>
<dbReference type="KEGG" id="aswu:HUW51_10140"/>
<dbReference type="AlphaFoldDB" id="A0A7G7G7D7"/>
<sequence>MAKVVRKKALSETPKFNIRIRYEKLNDDQKKLLRAEHVKTFGLGDRAFYRDLNKDLLSDEVLQFFADMFGCSIADLFRHKPPIRPTVFDLEQKYDKQLLRN</sequence>
<evidence type="ECO:0008006" key="3">
    <source>
        <dbReference type="Google" id="ProtNLM"/>
    </source>
</evidence>
<dbReference type="RefSeq" id="WP_185273917.1">
    <property type="nucleotide sequence ID" value="NZ_CP055156.1"/>
</dbReference>
<accession>A0A7G7G7D7</accession>
<name>A0A7G7G7D7_9BACT</name>
<proteinExistence type="predicted"/>
<dbReference type="EMBL" id="CP055156">
    <property type="protein sequence ID" value="QNF33071.1"/>
    <property type="molecule type" value="Genomic_DNA"/>
</dbReference>